<sequence>MSIRLSSKKAAFAALMVTPLLLTACSSESSDTEAASSSAATTTNSSSSSATTSAEAAETTSSESESESESSEATTINEEQQAQLDVLSQELSENPITFAEAAPVENGQTASPEDTAAIEALVRGYTDTNTLRSSLAYTINNTCTRVLEASGADATQLDLNTIPDIPLGGEGTGTVDSITDVVVNGQEASAWVVATAGGTTDSATQRFFNEGGQWKFCD</sequence>
<dbReference type="HOGENOM" id="CLU_100910_0_0_11"/>
<feature type="chain" id="PRO_5039562145" description="Secreted protein" evidence="2">
    <location>
        <begin position="25"/>
        <end position="218"/>
    </location>
</feature>
<feature type="compositionally biased region" description="Low complexity" evidence="1">
    <location>
        <begin position="28"/>
        <end position="63"/>
    </location>
</feature>
<proteinExistence type="predicted"/>
<feature type="signal peptide" evidence="2">
    <location>
        <begin position="1"/>
        <end position="24"/>
    </location>
</feature>
<protein>
    <recommendedName>
        <fullName evidence="5">Secreted protein</fullName>
    </recommendedName>
</protein>
<feature type="region of interest" description="Disordered" evidence="1">
    <location>
        <begin position="28"/>
        <end position="77"/>
    </location>
</feature>
<dbReference type="EMBL" id="CP011309">
    <property type="protein sequence ID" value="AKF27896.1"/>
    <property type="molecule type" value="Genomic_DNA"/>
</dbReference>
<evidence type="ECO:0000313" key="4">
    <source>
        <dbReference type="Proteomes" id="UP000034037"/>
    </source>
</evidence>
<reference evidence="3 4" key="1">
    <citation type="submission" date="2015-04" db="EMBL/GenBank/DDBJ databases">
        <title>Complete Genome Sequence of Brevibacterium flavum ATCC 15168.</title>
        <authorList>
            <person name="Ahn J."/>
            <person name="Park G."/>
            <person name="Jeon W."/>
            <person name="Jang Y."/>
            <person name="Jang M."/>
            <person name="Lee H."/>
            <person name="Lee H."/>
        </authorList>
    </citation>
    <scope>NUCLEOTIDE SEQUENCE [LARGE SCALE GENOMIC DNA]</scope>
    <source>
        <strain evidence="3 4">ATCC 15168</strain>
    </source>
</reference>
<dbReference type="PROSITE" id="PS51257">
    <property type="entry name" value="PROKAR_LIPOPROTEIN"/>
    <property type="match status" value="1"/>
</dbReference>
<organism evidence="3 4">
    <name type="scientific">[Brevibacterium] flavum</name>
    <dbReference type="NCBI Taxonomy" id="92706"/>
    <lineage>
        <taxon>Bacteria</taxon>
        <taxon>Bacillati</taxon>
        <taxon>Actinomycetota</taxon>
        <taxon>Actinomycetes</taxon>
        <taxon>Mycobacteriales</taxon>
        <taxon>Corynebacteriaceae</taxon>
        <taxon>Corynebacterium</taxon>
    </lineage>
</organism>
<keyword evidence="2" id="KW-0732">Signal</keyword>
<evidence type="ECO:0000313" key="3">
    <source>
        <dbReference type="EMBL" id="AKF27896.1"/>
    </source>
</evidence>
<dbReference type="RefSeq" id="WP_003856432.1">
    <property type="nucleotide sequence ID" value="NZ_CP011309.1"/>
</dbReference>
<evidence type="ECO:0008006" key="5">
    <source>
        <dbReference type="Google" id="ProtNLM"/>
    </source>
</evidence>
<name>A0A0F6Z751_9CORY</name>
<accession>A0A0F6Z751</accession>
<keyword evidence="4" id="KW-1185">Reference proteome</keyword>
<dbReference type="Proteomes" id="UP000034037">
    <property type="component" value="Chromosome"/>
</dbReference>
<evidence type="ECO:0000256" key="2">
    <source>
        <dbReference type="SAM" id="SignalP"/>
    </source>
</evidence>
<dbReference type="AlphaFoldDB" id="A0A0F6Z751"/>
<gene>
    <name evidence="3" type="ORF">YH66_10205</name>
</gene>
<evidence type="ECO:0000256" key="1">
    <source>
        <dbReference type="SAM" id="MobiDB-lite"/>
    </source>
</evidence>
<dbReference type="PATRIC" id="fig|92706.3.peg.2141"/>